<proteinExistence type="predicted"/>
<feature type="compositionally biased region" description="Polar residues" evidence="1">
    <location>
        <begin position="397"/>
        <end position="413"/>
    </location>
</feature>
<feature type="non-terminal residue" evidence="2">
    <location>
        <position position="1"/>
    </location>
</feature>
<feature type="region of interest" description="Disordered" evidence="1">
    <location>
        <begin position="369"/>
        <end position="413"/>
    </location>
</feature>
<evidence type="ECO:0000313" key="3">
    <source>
        <dbReference type="Proteomes" id="UP000729357"/>
    </source>
</evidence>
<name>A0A9P8G4S3_AURME</name>
<evidence type="ECO:0000256" key="1">
    <source>
        <dbReference type="SAM" id="MobiDB-lite"/>
    </source>
</evidence>
<dbReference type="AlphaFoldDB" id="A0A9P8G4S3"/>
<keyword evidence="3" id="KW-1185">Reference proteome</keyword>
<protein>
    <submittedName>
        <fullName evidence="2">Uncharacterized protein</fullName>
    </submittedName>
</protein>
<sequence length="565" mass="63448">MARTKAQALKESSAPPWYTRILVHTLEDHGSSPVKIAWSRTNGDSSPLPLFPFHVYVIRGADSLTADEVFAERLMYHLQLQQLCDPCWHLEIFTTIRDNVFACIDHYEQEKTFRKFESQAPYMPDKNCFLVVDSDKWADEGLLSVQYIKENAHLPYNMHAERFKSRDHLVTHLREEWSDQGMTTVEELLDGQNITRGWPIDLNLYPGSGPDESVNGRTIAAYEPASPTSHHSAHGVLDFEDINVDVNGVVIEQREDLEGFPYTALRSDSSQAPHFVFCLFVLARDTSSEDSLKVFARLNTGLLADISWALHLYSDATMSSAFSIFTQDMNSRRHLDTSSYILSSYARSPLQIYQDVYMCLDASKPQPDGPSFILSNPGPDHASCSKRNSDPDDLQHIPSSLDNSHTQSIAGSLPSPTITPISLRISVNAKYSSDSAIPSPIELFITSHASEPLTLNVNGTIFDTANWHHYIRIVHAGSSIELTRDLAADKPPRLWSLGRSLLDCGFTKRVPDTDDERPPHLATLYPGVSLRQPVQRPLPADILAELRPDEDQNDRRLLEDHEAEG</sequence>
<evidence type="ECO:0000313" key="2">
    <source>
        <dbReference type="EMBL" id="KAG9989216.1"/>
    </source>
</evidence>
<gene>
    <name evidence="2" type="ORF">KCU98_g2059</name>
</gene>
<feature type="compositionally biased region" description="Basic and acidic residues" evidence="1">
    <location>
        <begin position="544"/>
        <end position="565"/>
    </location>
</feature>
<organism evidence="2 3">
    <name type="scientific">Aureobasidium melanogenum</name>
    <name type="common">Aureobasidium pullulans var. melanogenum</name>
    <dbReference type="NCBI Taxonomy" id="46634"/>
    <lineage>
        <taxon>Eukaryota</taxon>
        <taxon>Fungi</taxon>
        <taxon>Dikarya</taxon>
        <taxon>Ascomycota</taxon>
        <taxon>Pezizomycotina</taxon>
        <taxon>Dothideomycetes</taxon>
        <taxon>Dothideomycetidae</taxon>
        <taxon>Dothideales</taxon>
        <taxon>Saccotheciaceae</taxon>
        <taxon>Aureobasidium</taxon>
    </lineage>
</organism>
<dbReference type="EMBL" id="JAHFXS010000097">
    <property type="protein sequence ID" value="KAG9989216.1"/>
    <property type="molecule type" value="Genomic_DNA"/>
</dbReference>
<reference evidence="2" key="1">
    <citation type="journal article" date="2021" name="J Fungi (Basel)">
        <title>Virulence traits and population genomics of the black yeast Aureobasidium melanogenum.</title>
        <authorList>
            <person name="Cernosa A."/>
            <person name="Sun X."/>
            <person name="Gostincar C."/>
            <person name="Fang C."/>
            <person name="Gunde-Cimerman N."/>
            <person name="Song Z."/>
        </authorList>
    </citation>
    <scope>NUCLEOTIDE SEQUENCE</scope>
    <source>
        <strain evidence="2">EXF-9298</strain>
    </source>
</reference>
<reference evidence="2" key="2">
    <citation type="submission" date="2021-08" db="EMBL/GenBank/DDBJ databases">
        <authorList>
            <person name="Gostincar C."/>
            <person name="Sun X."/>
            <person name="Song Z."/>
            <person name="Gunde-Cimerman N."/>
        </authorList>
    </citation>
    <scope>NUCLEOTIDE SEQUENCE</scope>
    <source>
        <strain evidence="2">EXF-9298</strain>
    </source>
</reference>
<feature type="region of interest" description="Disordered" evidence="1">
    <location>
        <begin position="543"/>
        <end position="565"/>
    </location>
</feature>
<dbReference type="Proteomes" id="UP000729357">
    <property type="component" value="Unassembled WGS sequence"/>
</dbReference>
<comment type="caution">
    <text evidence="2">The sequence shown here is derived from an EMBL/GenBank/DDBJ whole genome shotgun (WGS) entry which is preliminary data.</text>
</comment>
<accession>A0A9P8G4S3</accession>